<proteinExistence type="inferred from homology"/>
<dbReference type="Pfam" id="PF04751">
    <property type="entry name" value="DarP"/>
    <property type="match status" value="1"/>
</dbReference>
<keyword evidence="3" id="KW-0699">rRNA-binding</keyword>
<dbReference type="EMBL" id="DF820466">
    <property type="protein sequence ID" value="GAK57448.1"/>
    <property type="molecule type" value="Genomic_DNA"/>
</dbReference>
<dbReference type="InterPro" id="IPR006839">
    <property type="entry name" value="DarP"/>
</dbReference>
<evidence type="ECO:0000256" key="3">
    <source>
        <dbReference type="ARBA" id="ARBA00022730"/>
    </source>
</evidence>
<protein>
    <submittedName>
        <fullName evidence="5">Uncharacterized protein</fullName>
    </submittedName>
</protein>
<dbReference type="GO" id="GO:0042254">
    <property type="term" value="P:ribosome biogenesis"/>
    <property type="evidence" value="ECO:0007669"/>
    <property type="project" value="UniProtKB-KW"/>
</dbReference>
<evidence type="ECO:0000313" key="6">
    <source>
        <dbReference type="Proteomes" id="UP000030661"/>
    </source>
</evidence>
<evidence type="ECO:0000256" key="1">
    <source>
        <dbReference type="ARBA" id="ARBA00022490"/>
    </source>
</evidence>
<dbReference type="PANTHER" id="PTHR38101">
    <property type="entry name" value="UPF0307 PROTEIN YJGA"/>
    <property type="match status" value="1"/>
</dbReference>
<keyword evidence="2" id="KW-0690">Ribosome biogenesis</keyword>
<dbReference type="STRING" id="1499967.U27_04415"/>
<dbReference type="Proteomes" id="UP000030661">
    <property type="component" value="Unassembled WGS sequence"/>
</dbReference>
<sequence length="177" mass="20512">MEQEYKSRTQIKNEMKALQELGERLVAFSPEALEQIDMPENLREAVLFAQKIPSREALRRQLQYIGGLMRTVNPEAIRREIAMRDHRQQASTQALHQLETWRDDLIAGKTGLIDELCQRFPAADRQHLRQLVRNAQKEQEQAKSPKSARTLFRYLRELMQSAELPQSDQTGSEATTP</sequence>
<reference evidence="5" key="1">
    <citation type="journal article" date="2015" name="PeerJ">
        <title>First genomic representation of candidate bacterial phylum KSB3 points to enhanced environmental sensing as a trigger of wastewater bulking.</title>
        <authorList>
            <person name="Sekiguchi Y."/>
            <person name="Ohashi A."/>
            <person name="Parks D.H."/>
            <person name="Yamauchi T."/>
            <person name="Tyson G.W."/>
            <person name="Hugenholtz P."/>
        </authorList>
    </citation>
    <scope>NUCLEOTIDE SEQUENCE [LARGE SCALE GENOMIC DNA]</scope>
</reference>
<dbReference type="GO" id="GO:0019843">
    <property type="term" value="F:rRNA binding"/>
    <property type="evidence" value="ECO:0007669"/>
    <property type="project" value="UniProtKB-KW"/>
</dbReference>
<keyword evidence="6" id="KW-1185">Reference proteome</keyword>
<gene>
    <name evidence="5" type="ORF">U27_04415</name>
</gene>
<dbReference type="HOGENOM" id="CLU_106757_3_0_0"/>
<dbReference type="PIRSF" id="PIRSF016183">
    <property type="entry name" value="UCP016183"/>
    <property type="match status" value="1"/>
</dbReference>
<dbReference type="PANTHER" id="PTHR38101:SF1">
    <property type="entry name" value="UPF0307 PROTEIN YJGA"/>
    <property type="match status" value="1"/>
</dbReference>
<keyword evidence="4" id="KW-0694">RNA-binding</keyword>
<evidence type="ECO:0000256" key="2">
    <source>
        <dbReference type="ARBA" id="ARBA00022517"/>
    </source>
</evidence>
<name>A0A081BYP3_VECG1</name>
<dbReference type="NCBIfam" id="NF003593">
    <property type="entry name" value="PRK05255.1-1"/>
    <property type="match status" value="1"/>
</dbReference>
<dbReference type="eggNOG" id="COG3028">
    <property type="taxonomic scope" value="Bacteria"/>
</dbReference>
<accession>A0A081BYP3</accession>
<dbReference type="InterPro" id="IPR023153">
    <property type="entry name" value="DarP_sf"/>
</dbReference>
<dbReference type="Gene3D" id="1.10.60.30">
    <property type="entry name" value="PSPTO4464-like domains"/>
    <property type="match status" value="2"/>
</dbReference>
<keyword evidence="1" id="KW-0963">Cytoplasm</keyword>
<dbReference type="AlphaFoldDB" id="A0A081BYP3"/>
<evidence type="ECO:0000256" key="4">
    <source>
        <dbReference type="ARBA" id="ARBA00022884"/>
    </source>
</evidence>
<dbReference type="CDD" id="cd16331">
    <property type="entry name" value="YjgA-like"/>
    <property type="match status" value="1"/>
</dbReference>
<dbReference type="SUPFAM" id="SSF158710">
    <property type="entry name" value="PSPTO4464-like"/>
    <property type="match status" value="1"/>
</dbReference>
<dbReference type="HAMAP" id="MF_00765">
    <property type="entry name" value="DarP"/>
    <property type="match status" value="1"/>
</dbReference>
<dbReference type="GO" id="GO:0005829">
    <property type="term" value="C:cytosol"/>
    <property type="evidence" value="ECO:0007669"/>
    <property type="project" value="TreeGrafter"/>
</dbReference>
<evidence type="ECO:0000313" key="5">
    <source>
        <dbReference type="EMBL" id="GAK57448.1"/>
    </source>
</evidence>
<organism evidence="5">
    <name type="scientific">Vecturithrix granuli</name>
    <dbReference type="NCBI Taxonomy" id="1499967"/>
    <lineage>
        <taxon>Bacteria</taxon>
        <taxon>Candidatus Moduliflexota</taxon>
        <taxon>Candidatus Vecturitrichia</taxon>
        <taxon>Candidatus Vecturitrichales</taxon>
        <taxon>Candidatus Vecturitrichaceae</taxon>
        <taxon>Candidatus Vecturithrix</taxon>
    </lineage>
</organism>